<dbReference type="GeneID" id="120284151"/>
<dbReference type="PANTHER" id="PTHR42909:SF1">
    <property type="entry name" value="CARBOHYDRATE KINASE PFKB DOMAIN-CONTAINING PROTEIN"/>
    <property type="match status" value="1"/>
</dbReference>
<comment type="similarity">
    <text evidence="1">Belongs to the carbohydrate kinase PfkB family.</text>
</comment>
<dbReference type="GO" id="GO:0005737">
    <property type="term" value="C:cytoplasm"/>
    <property type="evidence" value="ECO:0007669"/>
    <property type="project" value="TreeGrafter"/>
</dbReference>
<evidence type="ECO:0000256" key="3">
    <source>
        <dbReference type="ARBA" id="ARBA00022723"/>
    </source>
</evidence>
<dbReference type="SUPFAM" id="SSF53613">
    <property type="entry name" value="Ribokinase-like"/>
    <property type="match status" value="1"/>
</dbReference>
<dbReference type="InterPro" id="IPR011611">
    <property type="entry name" value="PfkB_dom"/>
</dbReference>
<dbReference type="CDD" id="cd01941">
    <property type="entry name" value="YeiC_kinase_like"/>
    <property type="match status" value="1"/>
</dbReference>
<evidence type="ECO:0000313" key="6">
    <source>
        <dbReference type="Proteomes" id="UP001515500"/>
    </source>
</evidence>
<feature type="domain" description="Carbohydrate kinase PfkB" evidence="5">
    <location>
        <begin position="341"/>
        <end position="393"/>
    </location>
</feature>
<dbReference type="InterPro" id="IPR002139">
    <property type="entry name" value="Ribo/fructo_kinase"/>
</dbReference>
<dbReference type="PRINTS" id="PR00990">
    <property type="entry name" value="RIBOKINASE"/>
</dbReference>
<keyword evidence="4 7" id="KW-0418">Kinase</keyword>
<name>A0AB40D6T5_DIOCR</name>
<proteinExistence type="inferred from homology"/>
<keyword evidence="3" id="KW-0479">Metal-binding</keyword>
<organism evidence="6 7">
    <name type="scientific">Dioscorea cayennensis subsp. rotundata</name>
    <name type="common">White Guinea yam</name>
    <name type="synonym">Dioscorea rotundata</name>
    <dbReference type="NCBI Taxonomy" id="55577"/>
    <lineage>
        <taxon>Eukaryota</taxon>
        <taxon>Viridiplantae</taxon>
        <taxon>Streptophyta</taxon>
        <taxon>Embryophyta</taxon>
        <taxon>Tracheophyta</taxon>
        <taxon>Spermatophyta</taxon>
        <taxon>Magnoliopsida</taxon>
        <taxon>Liliopsida</taxon>
        <taxon>Dioscoreales</taxon>
        <taxon>Dioscoreaceae</taxon>
        <taxon>Dioscorea</taxon>
    </lineage>
</organism>
<reference evidence="7" key="1">
    <citation type="submission" date="2025-08" db="UniProtKB">
        <authorList>
            <consortium name="RefSeq"/>
        </authorList>
    </citation>
    <scope>IDENTIFICATION</scope>
</reference>
<dbReference type="PROSITE" id="PS00583">
    <property type="entry name" value="PFKB_KINASES_1"/>
    <property type="match status" value="1"/>
</dbReference>
<protein>
    <submittedName>
        <fullName evidence="7">Pseudouridine kinase</fullName>
    </submittedName>
</protein>
<evidence type="ECO:0000313" key="7">
    <source>
        <dbReference type="RefSeq" id="XP_039146881.1"/>
    </source>
</evidence>
<dbReference type="Gene3D" id="3.40.1190.20">
    <property type="match status" value="1"/>
</dbReference>
<dbReference type="InterPro" id="IPR029056">
    <property type="entry name" value="Ribokinase-like"/>
</dbReference>
<keyword evidence="6" id="KW-1185">Reference proteome</keyword>
<dbReference type="InterPro" id="IPR002173">
    <property type="entry name" value="Carboh/pur_kinase_PfkB_CS"/>
</dbReference>
<dbReference type="GO" id="GO:0016301">
    <property type="term" value="F:kinase activity"/>
    <property type="evidence" value="ECO:0007669"/>
    <property type="project" value="UniProtKB-KW"/>
</dbReference>
<dbReference type="Pfam" id="PF00294">
    <property type="entry name" value="PfkB"/>
    <property type="match status" value="2"/>
</dbReference>
<dbReference type="PANTHER" id="PTHR42909">
    <property type="entry name" value="ZGC:136858"/>
    <property type="match status" value="1"/>
</dbReference>
<accession>A0AB40D6T5</accession>
<dbReference type="GO" id="GO:0004730">
    <property type="term" value="F:pseudouridylate synthase activity"/>
    <property type="evidence" value="ECO:0007669"/>
    <property type="project" value="TreeGrafter"/>
</dbReference>
<evidence type="ECO:0000256" key="4">
    <source>
        <dbReference type="ARBA" id="ARBA00022777"/>
    </source>
</evidence>
<evidence type="ECO:0000259" key="5">
    <source>
        <dbReference type="Pfam" id="PF00294"/>
    </source>
</evidence>
<dbReference type="Proteomes" id="UP001515500">
    <property type="component" value="Chromosome 19"/>
</dbReference>
<evidence type="ECO:0000256" key="1">
    <source>
        <dbReference type="ARBA" id="ARBA00010688"/>
    </source>
</evidence>
<gene>
    <name evidence="7" type="primary">LOC120284151</name>
</gene>
<sequence>MMENLALRRLKSIAGHLQPSETLTGDLFLNRNPVSSSEKIDDASSPIIIGGMVLDINAVPNAHPVPGTTTPGKVKYVSGGVARNVAECMSKLGTRPFIISVVGLDMAGELLLKYWKSAGFSTEGILKLQGMATPVVSNVYDCSGELAAAVASVEAVETFVTPQWIQKFSHKIRSAPVVMVDANLNPQALKAACQLAGEFSIPLWFEPVSITKSVRISSIINYITFASPNVNELISMANALSLNKKFDFITKSFQSIETLFQMLKPAICVLLEKGVKVLIVTLGSYGVFVCCTGGPDFINEALNRRTASCSSRQLYELVNNNSLANRFHCYTETGMKSSYFAYHFPSLPASVVSLTGAGDCLVGGILASICAGIDVMQSIAVGITVAKAAVEAESNVPAKYSLTTIKDEAVKILSSAQPLAF</sequence>
<feature type="domain" description="Carbohydrate kinase PfkB" evidence="5">
    <location>
        <begin position="48"/>
        <end position="290"/>
    </location>
</feature>
<evidence type="ECO:0000256" key="2">
    <source>
        <dbReference type="ARBA" id="ARBA00022679"/>
    </source>
</evidence>
<dbReference type="GO" id="GO:0046872">
    <property type="term" value="F:metal ion binding"/>
    <property type="evidence" value="ECO:0007669"/>
    <property type="project" value="UniProtKB-KW"/>
</dbReference>
<keyword evidence="2" id="KW-0808">Transferase</keyword>
<dbReference type="AlphaFoldDB" id="A0AB40D6T5"/>
<dbReference type="GO" id="GO:0016798">
    <property type="term" value="F:hydrolase activity, acting on glycosyl bonds"/>
    <property type="evidence" value="ECO:0007669"/>
    <property type="project" value="TreeGrafter"/>
</dbReference>
<dbReference type="RefSeq" id="XP_039146881.1">
    <property type="nucleotide sequence ID" value="XM_039290947.1"/>
</dbReference>